<dbReference type="AlphaFoldDB" id="A0A1H6U6U1"/>
<name>A0A1H6U6U1_9PSED</name>
<dbReference type="EMBL" id="FNZE01000002">
    <property type="protein sequence ID" value="SEI84015.1"/>
    <property type="molecule type" value="Genomic_DNA"/>
</dbReference>
<dbReference type="PANTHER" id="PTHR12608:SF1">
    <property type="entry name" value="TRANSMEMBRANE PROTEIN 165"/>
    <property type="match status" value="1"/>
</dbReference>
<reference evidence="8" key="1">
    <citation type="submission" date="2016-10" db="EMBL/GenBank/DDBJ databases">
        <authorList>
            <person name="Varghese N."/>
            <person name="Submissions S."/>
        </authorList>
    </citation>
    <scope>NUCLEOTIDE SEQUENCE [LARGE SCALE GENOMIC DNA]</scope>
    <source>
        <strain evidence="8">LMG 25967</strain>
    </source>
</reference>
<organism evidence="7 8">
    <name type="scientific">Pseudomonas linyingensis</name>
    <dbReference type="NCBI Taxonomy" id="915471"/>
    <lineage>
        <taxon>Bacteria</taxon>
        <taxon>Pseudomonadati</taxon>
        <taxon>Pseudomonadota</taxon>
        <taxon>Gammaproteobacteria</taxon>
        <taxon>Pseudomonadales</taxon>
        <taxon>Pseudomonadaceae</taxon>
        <taxon>Pseudomonas</taxon>
    </lineage>
</organism>
<dbReference type="STRING" id="915471.SAMN05216201_102377"/>
<keyword evidence="4 6" id="KW-1133">Transmembrane helix</keyword>
<evidence type="ECO:0000256" key="6">
    <source>
        <dbReference type="RuleBase" id="RU365102"/>
    </source>
</evidence>
<dbReference type="InterPro" id="IPR001727">
    <property type="entry name" value="GDT1-like"/>
</dbReference>
<evidence type="ECO:0000256" key="5">
    <source>
        <dbReference type="ARBA" id="ARBA00023136"/>
    </source>
</evidence>
<proteinExistence type="inferred from homology"/>
<evidence type="ECO:0000256" key="3">
    <source>
        <dbReference type="ARBA" id="ARBA00022692"/>
    </source>
</evidence>
<evidence type="ECO:0000256" key="4">
    <source>
        <dbReference type="ARBA" id="ARBA00022989"/>
    </source>
</evidence>
<comment type="similarity">
    <text evidence="2 6">Belongs to the GDT1 family.</text>
</comment>
<evidence type="ECO:0000256" key="2">
    <source>
        <dbReference type="ARBA" id="ARBA00009190"/>
    </source>
</evidence>
<dbReference type="GO" id="GO:0016020">
    <property type="term" value="C:membrane"/>
    <property type="evidence" value="ECO:0007669"/>
    <property type="project" value="UniProtKB-SubCell"/>
</dbReference>
<dbReference type="PANTHER" id="PTHR12608">
    <property type="entry name" value="TRANSMEMBRANE PROTEIN HTP-1 RELATED"/>
    <property type="match status" value="1"/>
</dbReference>
<dbReference type="GO" id="GO:0046873">
    <property type="term" value="F:metal ion transmembrane transporter activity"/>
    <property type="evidence" value="ECO:0007669"/>
    <property type="project" value="InterPro"/>
</dbReference>
<dbReference type="Proteomes" id="UP000242930">
    <property type="component" value="Unassembled WGS sequence"/>
</dbReference>
<evidence type="ECO:0000313" key="8">
    <source>
        <dbReference type="Proteomes" id="UP000242930"/>
    </source>
</evidence>
<evidence type="ECO:0000313" key="7">
    <source>
        <dbReference type="EMBL" id="SEI84015.1"/>
    </source>
</evidence>
<keyword evidence="3 6" id="KW-0812">Transmembrane</keyword>
<dbReference type="Pfam" id="PF01169">
    <property type="entry name" value="GDT1"/>
    <property type="match status" value="2"/>
</dbReference>
<protein>
    <recommendedName>
        <fullName evidence="6">GDT1 family protein</fullName>
    </recommendedName>
</protein>
<accession>A0A1H6U6U1</accession>
<comment type="subcellular location">
    <subcellularLocation>
        <location evidence="1 6">Membrane</location>
        <topology evidence="1 6">Multi-pass membrane protein</topology>
    </subcellularLocation>
</comment>
<keyword evidence="8" id="KW-1185">Reference proteome</keyword>
<feature type="transmembrane region" description="Helical" evidence="6">
    <location>
        <begin position="135"/>
        <end position="157"/>
    </location>
</feature>
<evidence type="ECO:0000256" key="1">
    <source>
        <dbReference type="ARBA" id="ARBA00004141"/>
    </source>
</evidence>
<gene>
    <name evidence="7" type="ORF">SAMN05216201_102377</name>
</gene>
<feature type="transmembrane region" description="Helical" evidence="6">
    <location>
        <begin position="169"/>
        <end position="187"/>
    </location>
</feature>
<keyword evidence="5 6" id="KW-0472">Membrane</keyword>
<sequence>MEALQSLFVPTGLVALAEIGDKTQLLALLLAARFRRPWPIIWGILVATVANHFAAGAVGKWVASFFSEATLSWILAASFLAVAAWMLIPDKLDDDEESHLKRYGPFLTTLIAFFIAEMGDKTQIATVMLAAQYEYFWLVIAGTTLGMMIANVPVVLAAHFSADKLPMTLIHRVSALCFVALALYAAWNAAKLSGWLG</sequence>
<feature type="transmembrane region" description="Helical" evidence="6">
    <location>
        <begin position="70"/>
        <end position="88"/>
    </location>
</feature>
<feature type="transmembrane region" description="Helical" evidence="6">
    <location>
        <begin position="41"/>
        <end position="63"/>
    </location>
</feature>
<comment type="caution">
    <text evidence="6">Lacks conserved residue(s) required for the propagation of feature annotation.</text>
</comment>